<evidence type="ECO:0000256" key="1">
    <source>
        <dbReference type="SAM" id="MobiDB-lite"/>
    </source>
</evidence>
<comment type="caution">
    <text evidence="3">The sequence shown here is derived from an EMBL/GenBank/DDBJ whole genome shotgun (WGS) entry which is preliminary data.</text>
</comment>
<feature type="compositionally biased region" description="Pro residues" evidence="1">
    <location>
        <begin position="211"/>
        <end position="230"/>
    </location>
</feature>
<dbReference type="AlphaFoldDB" id="A0ABD0TNV5"/>
<evidence type="ECO:0000256" key="2">
    <source>
        <dbReference type="SAM" id="SignalP"/>
    </source>
</evidence>
<feature type="signal peptide" evidence="2">
    <location>
        <begin position="1"/>
        <end position="20"/>
    </location>
</feature>
<feature type="compositionally biased region" description="Low complexity" evidence="1">
    <location>
        <begin position="134"/>
        <end position="169"/>
    </location>
</feature>
<keyword evidence="2" id="KW-0732">Signal</keyword>
<evidence type="ECO:0000313" key="3">
    <source>
        <dbReference type="EMBL" id="KAL0851011.1"/>
    </source>
</evidence>
<reference evidence="3 4" key="1">
    <citation type="submission" date="2024-06" db="EMBL/GenBank/DDBJ databases">
        <title>A chromosome-level genome assembly of beet webworm, Loxostege sticticalis.</title>
        <authorList>
            <person name="Zhang Y."/>
        </authorList>
    </citation>
    <scope>NUCLEOTIDE SEQUENCE [LARGE SCALE GENOMIC DNA]</scope>
    <source>
        <strain evidence="3">AQ028</strain>
        <tissue evidence="3">Male pupae</tissue>
    </source>
</reference>
<dbReference type="Proteomes" id="UP001549921">
    <property type="component" value="Unassembled WGS sequence"/>
</dbReference>
<evidence type="ECO:0000313" key="4">
    <source>
        <dbReference type="Proteomes" id="UP001549921"/>
    </source>
</evidence>
<feature type="compositionally biased region" description="Acidic residues" evidence="1">
    <location>
        <begin position="243"/>
        <end position="252"/>
    </location>
</feature>
<dbReference type="EMBL" id="JBEDNZ010000002">
    <property type="protein sequence ID" value="KAL0851011.1"/>
    <property type="molecule type" value="Genomic_DNA"/>
</dbReference>
<feature type="region of interest" description="Disordered" evidence="1">
    <location>
        <begin position="112"/>
        <end position="252"/>
    </location>
</feature>
<proteinExistence type="predicted"/>
<sequence>MKVAFLLICGAAVVAGGSVAWPPRLIRTVLPPQTKTVAYSTTQYINSLPVSYQVQPHFAYEVPQLNQFTQLHPAYYPIGGGSYFPPSSVFYPSISPVAPGLPVGSIPSFPAGIPAGQAPSAPTEQPAGDADTAVVDSADQPQQPQQDQQQSSEEPAQSQPSVPQQLPASTFPNFPTIDYPQITGDAPSFPQFPQFPGLPQFPQFPSNPLFPQNPSPSPPTNFPSPAPPSCFPGSDSGDKGLNDEDTVSVESA</sequence>
<protein>
    <submittedName>
        <fullName evidence="3">Uncharacterized protein</fullName>
    </submittedName>
</protein>
<organism evidence="3 4">
    <name type="scientific">Loxostege sticticalis</name>
    <name type="common">Beet webworm moth</name>
    <dbReference type="NCBI Taxonomy" id="481309"/>
    <lineage>
        <taxon>Eukaryota</taxon>
        <taxon>Metazoa</taxon>
        <taxon>Ecdysozoa</taxon>
        <taxon>Arthropoda</taxon>
        <taxon>Hexapoda</taxon>
        <taxon>Insecta</taxon>
        <taxon>Pterygota</taxon>
        <taxon>Neoptera</taxon>
        <taxon>Endopterygota</taxon>
        <taxon>Lepidoptera</taxon>
        <taxon>Glossata</taxon>
        <taxon>Ditrysia</taxon>
        <taxon>Pyraloidea</taxon>
        <taxon>Crambidae</taxon>
        <taxon>Pyraustinae</taxon>
        <taxon>Loxostege</taxon>
    </lineage>
</organism>
<feature type="compositionally biased region" description="Low complexity" evidence="1">
    <location>
        <begin position="187"/>
        <end position="210"/>
    </location>
</feature>
<gene>
    <name evidence="3" type="ORF">ABMA28_006903</name>
</gene>
<accession>A0ABD0TNV5</accession>
<name>A0ABD0TNV5_LOXSC</name>
<feature type="chain" id="PRO_5044865118" evidence="2">
    <location>
        <begin position="21"/>
        <end position="252"/>
    </location>
</feature>